<evidence type="ECO:0008006" key="6">
    <source>
        <dbReference type="Google" id="ProtNLM"/>
    </source>
</evidence>
<dbReference type="Gramene" id="OB11G15280.1">
    <property type="protein sequence ID" value="OB11G15280.1"/>
    <property type="gene ID" value="OB11G15280"/>
</dbReference>
<evidence type="ECO:0000313" key="5">
    <source>
        <dbReference type="Proteomes" id="UP000006038"/>
    </source>
</evidence>
<dbReference type="InterPro" id="IPR011990">
    <property type="entry name" value="TPR-like_helical_dom_sf"/>
</dbReference>
<dbReference type="GeneID" id="102715250"/>
<dbReference type="Pfam" id="PF13041">
    <property type="entry name" value="PPR_2"/>
    <property type="match status" value="1"/>
</dbReference>
<dbReference type="InterPro" id="IPR002885">
    <property type="entry name" value="PPR_rpt"/>
</dbReference>
<evidence type="ECO:0000256" key="3">
    <source>
        <dbReference type="PROSITE-ProRule" id="PRU00708"/>
    </source>
</evidence>
<dbReference type="FunFam" id="1.25.40.10:FF:000996">
    <property type="entry name" value="Small kernel1"/>
    <property type="match status" value="1"/>
</dbReference>
<proteinExistence type="predicted"/>
<dbReference type="PANTHER" id="PTHR47926">
    <property type="entry name" value="PENTATRICOPEPTIDE REPEAT-CONTAINING PROTEIN"/>
    <property type="match status" value="1"/>
</dbReference>
<dbReference type="Gene3D" id="1.25.40.10">
    <property type="entry name" value="Tetratricopeptide repeat domain"/>
    <property type="match status" value="3"/>
</dbReference>
<dbReference type="GO" id="GO:0009451">
    <property type="term" value="P:RNA modification"/>
    <property type="evidence" value="ECO:0007669"/>
    <property type="project" value="InterPro"/>
</dbReference>
<dbReference type="InterPro" id="IPR046848">
    <property type="entry name" value="E_motif"/>
</dbReference>
<keyword evidence="2" id="KW-0809">Transit peptide</keyword>
<dbReference type="KEGG" id="obr:102715250"/>
<evidence type="ECO:0000313" key="4">
    <source>
        <dbReference type="EnsemblPlants" id="OB11G15280.1"/>
    </source>
</evidence>
<dbReference type="InterPro" id="IPR046960">
    <property type="entry name" value="PPR_At4g14850-like_plant"/>
</dbReference>
<dbReference type="eggNOG" id="KOG4197">
    <property type="taxonomic scope" value="Eukaryota"/>
</dbReference>
<dbReference type="PANTHER" id="PTHR47926:SF516">
    <property type="entry name" value="SMK1"/>
    <property type="match status" value="1"/>
</dbReference>
<dbReference type="PROSITE" id="PS51375">
    <property type="entry name" value="PPR"/>
    <property type="match status" value="3"/>
</dbReference>
<evidence type="ECO:0000256" key="1">
    <source>
        <dbReference type="ARBA" id="ARBA00022737"/>
    </source>
</evidence>
<reference evidence="4" key="1">
    <citation type="journal article" date="2013" name="Nat. Commun.">
        <title>Whole-genome sequencing of Oryza brachyantha reveals mechanisms underlying Oryza genome evolution.</title>
        <authorList>
            <person name="Chen J."/>
            <person name="Huang Q."/>
            <person name="Gao D."/>
            <person name="Wang J."/>
            <person name="Lang Y."/>
            <person name="Liu T."/>
            <person name="Li B."/>
            <person name="Bai Z."/>
            <person name="Luis Goicoechea J."/>
            <person name="Liang C."/>
            <person name="Chen C."/>
            <person name="Zhang W."/>
            <person name="Sun S."/>
            <person name="Liao Y."/>
            <person name="Zhang X."/>
            <person name="Yang L."/>
            <person name="Song C."/>
            <person name="Wang M."/>
            <person name="Shi J."/>
            <person name="Liu G."/>
            <person name="Liu J."/>
            <person name="Zhou H."/>
            <person name="Zhou W."/>
            <person name="Yu Q."/>
            <person name="An N."/>
            <person name="Chen Y."/>
            <person name="Cai Q."/>
            <person name="Wang B."/>
            <person name="Liu B."/>
            <person name="Min J."/>
            <person name="Huang Y."/>
            <person name="Wu H."/>
            <person name="Li Z."/>
            <person name="Zhang Y."/>
            <person name="Yin Y."/>
            <person name="Song W."/>
            <person name="Jiang J."/>
            <person name="Jackson S.A."/>
            <person name="Wing R.A."/>
            <person name="Wang J."/>
            <person name="Chen M."/>
        </authorList>
    </citation>
    <scope>NUCLEOTIDE SEQUENCE [LARGE SCALE GENOMIC DNA]</scope>
    <source>
        <strain evidence="4">cv. IRGC 101232</strain>
    </source>
</reference>
<gene>
    <name evidence="4" type="primary">LOC102715250</name>
</gene>
<dbReference type="OMA" id="HRFYQGD"/>
<keyword evidence="1" id="KW-0677">Repeat</keyword>
<dbReference type="FunFam" id="1.25.40.10:FF:001091">
    <property type="entry name" value="Os11g0213500 protein"/>
    <property type="match status" value="1"/>
</dbReference>
<dbReference type="Pfam" id="PF01535">
    <property type="entry name" value="PPR"/>
    <property type="match status" value="4"/>
</dbReference>
<feature type="repeat" description="PPR" evidence="3">
    <location>
        <begin position="223"/>
        <end position="257"/>
    </location>
</feature>
<keyword evidence="5" id="KW-1185">Reference proteome</keyword>
<dbReference type="EnsemblPlants" id="OB11G15280.1">
    <property type="protein sequence ID" value="OB11G15280.1"/>
    <property type="gene ID" value="OB11G15280"/>
</dbReference>
<accession>J3N6U2</accession>
<dbReference type="OrthoDB" id="185373at2759"/>
<dbReference type="GO" id="GO:0003723">
    <property type="term" value="F:RNA binding"/>
    <property type="evidence" value="ECO:0007669"/>
    <property type="project" value="InterPro"/>
</dbReference>
<evidence type="ECO:0000256" key="2">
    <source>
        <dbReference type="ARBA" id="ARBA00022946"/>
    </source>
</evidence>
<name>J3N6U2_ORYBR</name>
<sequence>MYCRCGARERARRVLDGMRAPSMHAYNVLLAASGPCDALRVFSRLLAAGLRPDGYSVPAVVRVCARLPDAVLGTALHGFAVRLGLLGNVVVAGALLHMYAMAGLLDDAVGVFDGMPVKDTVVWNCMVAGYARAGRAVEAFQIFIRAQVEAVNMANDLRAVPSLLNICAKEGELMKGREIHGRMVRCLAFDSDIVVGNALIDMYAKCGRVHVSQEVFSRMRERNVVSWSTMIHSYGIHGRGEQALKAYREMLSRGVKPNSITFTSVLSSCSHSGLVSKGRKIFESITKVHGVCPAAEHYACMVDLLGRAGAIEEAVGLIRMMPIEPCASVWGALLSACAMHNNVDVGEIAAYRLFELEEGNVSNYVTLCGIYDAVGRSDGVAGLRSRMRELGMVKTPGCSWVDVKGRAHAFYQGSIPRYLMTQMVWVLDRLLVDMANSDSEDDLADLYYE</sequence>
<dbReference type="RefSeq" id="XP_006663297.2">
    <property type="nucleotide sequence ID" value="XM_006663234.3"/>
</dbReference>
<dbReference type="AlphaFoldDB" id="J3N6U2"/>
<dbReference type="Proteomes" id="UP000006038">
    <property type="component" value="Chromosome 11"/>
</dbReference>
<reference evidence="4" key="2">
    <citation type="submission" date="2013-04" db="UniProtKB">
        <authorList>
            <consortium name="EnsemblPlants"/>
        </authorList>
    </citation>
    <scope>IDENTIFICATION</scope>
</reference>
<dbReference type="NCBIfam" id="TIGR00756">
    <property type="entry name" value="PPR"/>
    <property type="match status" value="2"/>
</dbReference>
<dbReference type="HOGENOM" id="CLU_002706_0_1_1"/>
<dbReference type="Pfam" id="PF20431">
    <property type="entry name" value="E_motif"/>
    <property type="match status" value="1"/>
</dbReference>
<feature type="repeat" description="PPR" evidence="3">
    <location>
        <begin position="119"/>
        <end position="153"/>
    </location>
</feature>
<dbReference type="STRING" id="4533.J3N6U2"/>
<feature type="repeat" description="PPR" evidence="3">
    <location>
        <begin position="192"/>
        <end position="222"/>
    </location>
</feature>
<organism evidence="4">
    <name type="scientific">Oryza brachyantha</name>
    <name type="common">malo sina</name>
    <dbReference type="NCBI Taxonomy" id="4533"/>
    <lineage>
        <taxon>Eukaryota</taxon>
        <taxon>Viridiplantae</taxon>
        <taxon>Streptophyta</taxon>
        <taxon>Embryophyta</taxon>
        <taxon>Tracheophyta</taxon>
        <taxon>Spermatophyta</taxon>
        <taxon>Magnoliopsida</taxon>
        <taxon>Liliopsida</taxon>
        <taxon>Poales</taxon>
        <taxon>Poaceae</taxon>
        <taxon>BOP clade</taxon>
        <taxon>Oryzoideae</taxon>
        <taxon>Oryzeae</taxon>
        <taxon>Oryzinae</taxon>
        <taxon>Oryza</taxon>
    </lineage>
</organism>
<protein>
    <recommendedName>
        <fullName evidence="6">Pentatricopeptide repeat-containing protein</fullName>
    </recommendedName>
</protein>